<evidence type="ECO:0000256" key="5">
    <source>
        <dbReference type="ARBA" id="ARBA00022989"/>
    </source>
</evidence>
<dbReference type="InterPro" id="IPR028362">
    <property type="entry name" value="AlgI"/>
</dbReference>
<dbReference type="PANTHER" id="PTHR13285:SF18">
    <property type="entry name" value="PROTEIN-CYSTEINE N-PALMITOYLTRANSFERASE RASP"/>
    <property type="match status" value="1"/>
</dbReference>
<evidence type="ECO:0000256" key="1">
    <source>
        <dbReference type="ARBA" id="ARBA00004651"/>
    </source>
</evidence>
<feature type="transmembrane region" description="Helical" evidence="8">
    <location>
        <begin position="401"/>
        <end position="424"/>
    </location>
</feature>
<protein>
    <submittedName>
        <fullName evidence="9">Alginate O-acetyltransferase</fullName>
    </submittedName>
</protein>
<dbReference type="PIRSF" id="PIRSF016636">
    <property type="entry name" value="AlgI_DltB"/>
    <property type="match status" value="1"/>
</dbReference>
<evidence type="ECO:0000256" key="3">
    <source>
        <dbReference type="ARBA" id="ARBA00022475"/>
    </source>
</evidence>
<feature type="transmembrane region" description="Helical" evidence="8">
    <location>
        <begin position="362"/>
        <end position="380"/>
    </location>
</feature>
<keyword evidence="3 7" id="KW-1003">Cell membrane</keyword>
<keyword evidence="7" id="KW-0808">Transferase</keyword>
<dbReference type="PIRSF" id="PIRSF500217">
    <property type="entry name" value="AlgI"/>
    <property type="match status" value="1"/>
</dbReference>
<feature type="transmembrane region" description="Helical" evidence="8">
    <location>
        <begin position="123"/>
        <end position="142"/>
    </location>
</feature>
<evidence type="ECO:0000256" key="7">
    <source>
        <dbReference type="PIRNR" id="PIRNR016636"/>
    </source>
</evidence>
<keyword evidence="10" id="KW-1185">Reference proteome</keyword>
<accession>A0ABQ2HP97</accession>
<dbReference type="EMBL" id="BMLI01000001">
    <property type="protein sequence ID" value="GGM86757.1"/>
    <property type="molecule type" value="Genomic_DNA"/>
</dbReference>
<evidence type="ECO:0000256" key="6">
    <source>
        <dbReference type="ARBA" id="ARBA00023136"/>
    </source>
</evidence>
<feature type="transmembrane region" description="Helical" evidence="8">
    <location>
        <begin position="92"/>
        <end position="111"/>
    </location>
</feature>
<keyword evidence="6 7" id="KW-0472">Membrane</keyword>
<sequence length="467" mass="53748">MLFNSLHFIVFFVFVTSAYYSVPWRSRWVLLLVASAYFYASFIPAYLLLLAVIILFDYLAGICIGLLTGWRRKCMLVMSIVANVGFLSFFKYYDFLIANMAALFGVFGLDYQPESMASSYPGLALPIGLSFHTFQSMSYTIEVYRGNQRAERHLGIYALYVLFYPQLVAGPIERPQNVLWQFRQKMDFDWDNLRTGLWWMVWGMFKKVVIADRLALVTDPVFENPGAWNAPALALAALFYSIQIYCDFSGYSDIALGSARTMGFRLMVNFRSPYFARSIAGFWQRWHISLSTWFRDYVYIPMGGNRRGGVRTCINLMIVFLLSGLWHGADWKFVIWGGLHGIYLIISKIADRPTFRLPQLPGWMQALFTFILITLTWIFFRAHNLQHALAILRALGTPARWGMPALPIGTGECLFCLLLTGVLFLKERYLPDYVPATRLFWPSLGLATFLCYLLGVFGSNQFIYFQF</sequence>
<feature type="transmembrane region" description="Helical" evidence="8">
    <location>
        <begin position="6"/>
        <end position="22"/>
    </location>
</feature>
<evidence type="ECO:0000256" key="4">
    <source>
        <dbReference type="ARBA" id="ARBA00022692"/>
    </source>
</evidence>
<comment type="caution">
    <text evidence="9">The sequence shown here is derived from an EMBL/GenBank/DDBJ whole genome shotgun (WGS) entry which is preliminary data.</text>
</comment>
<comment type="similarity">
    <text evidence="2 7">Belongs to the membrane-bound acyltransferase family.</text>
</comment>
<name>A0ABQ2HP97_9BACT</name>
<comment type="subcellular location">
    <subcellularLocation>
        <location evidence="1">Cell membrane</location>
        <topology evidence="1">Multi-pass membrane protein</topology>
    </subcellularLocation>
</comment>
<organism evidence="9 10">
    <name type="scientific">Dyadobacter beijingensis</name>
    <dbReference type="NCBI Taxonomy" id="365489"/>
    <lineage>
        <taxon>Bacteria</taxon>
        <taxon>Pseudomonadati</taxon>
        <taxon>Bacteroidota</taxon>
        <taxon>Cytophagia</taxon>
        <taxon>Cytophagales</taxon>
        <taxon>Spirosomataceae</taxon>
        <taxon>Dyadobacter</taxon>
    </lineage>
</organism>
<keyword evidence="4 8" id="KW-0812">Transmembrane</keyword>
<evidence type="ECO:0000256" key="2">
    <source>
        <dbReference type="ARBA" id="ARBA00010323"/>
    </source>
</evidence>
<dbReference type="InterPro" id="IPR004299">
    <property type="entry name" value="MBOAT_fam"/>
</dbReference>
<feature type="transmembrane region" description="Helical" evidence="8">
    <location>
        <begin position="444"/>
        <end position="465"/>
    </location>
</feature>
<dbReference type="RefSeq" id="WP_019944166.1">
    <property type="nucleotide sequence ID" value="NZ_BMLI01000001.1"/>
</dbReference>
<keyword evidence="7" id="KW-0012">Acyltransferase</keyword>
<evidence type="ECO:0000256" key="8">
    <source>
        <dbReference type="SAM" id="Phobius"/>
    </source>
</evidence>
<dbReference type="PANTHER" id="PTHR13285">
    <property type="entry name" value="ACYLTRANSFERASE"/>
    <property type="match status" value="1"/>
</dbReference>
<evidence type="ECO:0000313" key="9">
    <source>
        <dbReference type="EMBL" id="GGM86757.1"/>
    </source>
</evidence>
<proteinExistence type="inferred from homology"/>
<dbReference type="Pfam" id="PF03062">
    <property type="entry name" value="MBOAT"/>
    <property type="match status" value="1"/>
</dbReference>
<feature type="transmembrane region" description="Helical" evidence="8">
    <location>
        <begin position="53"/>
        <end position="71"/>
    </location>
</feature>
<dbReference type="Proteomes" id="UP000632339">
    <property type="component" value="Unassembled WGS sequence"/>
</dbReference>
<gene>
    <name evidence="9" type="ORF">GCM10010967_18910</name>
</gene>
<evidence type="ECO:0000313" key="10">
    <source>
        <dbReference type="Proteomes" id="UP000632339"/>
    </source>
</evidence>
<dbReference type="InterPro" id="IPR051085">
    <property type="entry name" value="MB_O-acyltransferase"/>
</dbReference>
<reference evidence="10" key="1">
    <citation type="journal article" date="2019" name="Int. J. Syst. Evol. Microbiol.">
        <title>The Global Catalogue of Microorganisms (GCM) 10K type strain sequencing project: providing services to taxonomists for standard genome sequencing and annotation.</title>
        <authorList>
            <consortium name="The Broad Institute Genomics Platform"/>
            <consortium name="The Broad Institute Genome Sequencing Center for Infectious Disease"/>
            <person name="Wu L."/>
            <person name="Ma J."/>
        </authorList>
    </citation>
    <scope>NUCLEOTIDE SEQUENCE [LARGE SCALE GENOMIC DNA]</scope>
    <source>
        <strain evidence="10">CGMCC 1.6375</strain>
    </source>
</reference>
<dbReference type="InterPro" id="IPR024194">
    <property type="entry name" value="Ac/AlaTfrase_AlgI/DltB"/>
</dbReference>
<feature type="transmembrane region" description="Helical" evidence="8">
    <location>
        <begin position="308"/>
        <end position="326"/>
    </location>
</feature>
<keyword evidence="5 8" id="KW-1133">Transmembrane helix</keyword>